<evidence type="ECO:0008006" key="4">
    <source>
        <dbReference type="Google" id="ProtNLM"/>
    </source>
</evidence>
<keyword evidence="3" id="KW-1185">Reference proteome</keyword>
<dbReference type="HOGENOM" id="CLU_1786782_0_0_1"/>
<evidence type="ECO:0000313" key="3">
    <source>
        <dbReference type="Proteomes" id="UP000030653"/>
    </source>
</evidence>
<proteinExistence type="predicted"/>
<sequence length="145" mass="16327">MSDHPQDPTNIPQAPDPQPQGQATITMEDKMDFLLTHFASPAKGKAPKIAPPEIFTGDCFKANTFMHQLVLYFKIRTNDLQTDQDYINFTLSYMQGGAAGDWADRVLEQQLKLKPGEVLYEDWETFEKELCQTFGDPDLAASAQL</sequence>
<dbReference type="STRING" id="1858805.M5G581"/>
<dbReference type="Proteomes" id="UP000030653">
    <property type="component" value="Unassembled WGS sequence"/>
</dbReference>
<accession>M5G581</accession>
<evidence type="ECO:0000313" key="2">
    <source>
        <dbReference type="EMBL" id="EJU03390.1"/>
    </source>
</evidence>
<dbReference type="AlphaFoldDB" id="M5G581"/>
<feature type="region of interest" description="Disordered" evidence="1">
    <location>
        <begin position="1"/>
        <end position="21"/>
    </location>
</feature>
<organism evidence="2 3">
    <name type="scientific">Dacryopinax primogenitus (strain DJM 731)</name>
    <name type="common">Brown rot fungus</name>
    <dbReference type="NCBI Taxonomy" id="1858805"/>
    <lineage>
        <taxon>Eukaryota</taxon>
        <taxon>Fungi</taxon>
        <taxon>Dikarya</taxon>
        <taxon>Basidiomycota</taxon>
        <taxon>Agaricomycotina</taxon>
        <taxon>Dacrymycetes</taxon>
        <taxon>Dacrymycetales</taxon>
        <taxon>Dacrymycetaceae</taxon>
        <taxon>Dacryopinax</taxon>
    </lineage>
</organism>
<reference evidence="2 3" key="1">
    <citation type="journal article" date="2012" name="Science">
        <title>The Paleozoic origin of enzymatic lignin decomposition reconstructed from 31 fungal genomes.</title>
        <authorList>
            <person name="Floudas D."/>
            <person name="Binder M."/>
            <person name="Riley R."/>
            <person name="Barry K."/>
            <person name="Blanchette R.A."/>
            <person name="Henrissat B."/>
            <person name="Martinez A.T."/>
            <person name="Otillar R."/>
            <person name="Spatafora J.W."/>
            <person name="Yadav J.S."/>
            <person name="Aerts A."/>
            <person name="Benoit I."/>
            <person name="Boyd A."/>
            <person name="Carlson A."/>
            <person name="Copeland A."/>
            <person name="Coutinho P.M."/>
            <person name="de Vries R.P."/>
            <person name="Ferreira P."/>
            <person name="Findley K."/>
            <person name="Foster B."/>
            <person name="Gaskell J."/>
            <person name="Glotzer D."/>
            <person name="Gorecki P."/>
            <person name="Heitman J."/>
            <person name="Hesse C."/>
            <person name="Hori C."/>
            <person name="Igarashi K."/>
            <person name="Jurgens J.A."/>
            <person name="Kallen N."/>
            <person name="Kersten P."/>
            <person name="Kohler A."/>
            <person name="Kuees U."/>
            <person name="Kumar T.K.A."/>
            <person name="Kuo A."/>
            <person name="LaButti K."/>
            <person name="Larrondo L.F."/>
            <person name="Lindquist E."/>
            <person name="Ling A."/>
            <person name="Lombard V."/>
            <person name="Lucas S."/>
            <person name="Lundell T."/>
            <person name="Martin R."/>
            <person name="McLaughlin D.J."/>
            <person name="Morgenstern I."/>
            <person name="Morin E."/>
            <person name="Murat C."/>
            <person name="Nagy L.G."/>
            <person name="Nolan M."/>
            <person name="Ohm R.A."/>
            <person name="Patyshakuliyeva A."/>
            <person name="Rokas A."/>
            <person name="Ruiz-Duenas F.J."/>
            <person name="Sabat G."/>
            <person name="Salamov A."/>
            <person name="Samejima M."/>
            <person name="Schmutz J."/>
            <person name="Slot J.C."/>
            <person name="St John F."/>
            <person name="Stenlid J."/>
            <person name="Sun H."/>
            <person name="Sun S."/>
            <person name="Syed K."/>
            <person name="Tsang A."/>
            <person name="Wiebenga A."/>
            <person name="Young D."/>
            <person name="Pisabarro A."/>
            <person name="Eastwood D.C."/>
            <person name="Martin F."/>
            <person name="Cullen D."/>
            <person name="Grigoriev I.V."/>
            <person name="Hibbett D.S."/>
        </authorList>
    </citation>
    <scope>NUCLEOTIDE SEQUENCE [LARGE SCALE GENOMIC DNA]</scope>
    <source>
        <strain evidence="2 3">DJM-731 SS1</strain>
    </source>
</reference>
<gene>
    <name evidence="2" type="ORF">DACRYDRAFT_106549</name>
</gene>
<dbReference type="EMBL" id="JH795860">
    <property type="protein sequence ID" value="EJU03390.1"/>
    <property type="molecule type" value="Genomic_DNA"/>
</dbReference>
<evidence type="ECO:0000256" key="1">
    <source>
        <dbReference type="SAM" id="MobiDB-lite"/>
    </source>
</evidence>
<protein>
    <recommendedName>
        <fullName evidence="4">DUF4939 domain-containing protein</fullName>
    </recommendedName>
</protein>
<dbReference type="OrthoDB" id="3263571at2759"/>
<name>M5G581_DACPD</name>
<dbReference type="GeneID" id="63683351"/>
<dbReference type="RefSeq" id="XP_040630284.1">
    <property type="nucleotide sequence ID" value="XM_040768289.1"/>
</dbReference>